<gene>
    <name evidence="2" type="ORF">COV58_00850</name>
</gene>
<evidence type="ECO:0000256" key="1">
    <source>
        <dbReference type="SAM" id="Phobius"/>
    </source>
</evidence>
<keyword evidence="1" id="KW-0472">Membrane</keyword>
<keyword evidence="1" id="KW-1133">Transmembrane helix</keyword>
<organism evidence="2 3">
    <name type="scientific">Candidatus Roizmanbacteria bacterium CG11_big_fil_rev_8_21_14_0_20_36_8</name>
    <dbReference type="NCBI Taxonomy" id="1974856"/>
    <lineage>
        <taxon>Bacteria</taxon>
        <taxon>Candidatus Roizmaniibacteriota</taxon>
    </lineage>
</organism>
<accession>A0A2M6IV99</accession>
<comment type="caution">
    <text evidence="2">The sequence shown here is derived from an EMBL/GenBank/DDBJ whole genome shotgun (WGS) entry which is preliminary data.</text>
</comment>
<evidence type="ECO:0000313" key="3">
    <source>
        <dbReference type="Proteomes" id="UP000231056"/>
    </source>
</evidence>
<feature type="transmembrane region" description="Helical" evidence="1">
    <location>
        <begin position="29"/>
        <end position="48"/>
    </location>
</feature>
<name>A0A2M6IV99_9BACT</name>
<evidence type="ECO:0000313" key="2">
    <source>
        <dbReference type="EMBL" id="PIQ73737.1"/>
    </source>
</evidence>
<dbReference type="AlphaFoldDB" id="A0A2M6IV99"/>
<protein>
    <submittedName>
        <fullName evidence="2">Uncharacterized protein</fullName>
    </submittedName>
</protein>
<dbReference type="Proteomes" id="UP000231056">
    <property type="component" value="Unassembled WGS sequence"/>
</dbReference>
<sequence length="202" mass="23492">MKSHVNLFSQRGKNQTIDKYLSITYKSTLSLFAVFIFLIIIIGGYYTYIQSRLAELSKIEQTYNKYLLVNKEFSNNLHEFVFKYQLLKSYLLTDLGGSKHFFELIQILKLRSADDNLISFDLKLGGEITFTLLFDSFEESTDFLKFVENPEMLVLFDDLQLNTFEIDFNSNSNSRSYELTFKGIIKDGQKNQQPSADEELAI</sequence>
<proteinExistence type="predicted"/>
<keyword evidence="1" id="KW-0812">Transmembrane</keyword>
<reference evidence="2 3" key="1">
    <citation type="submission" date="2017-09" db="EMBL/GenBank/DDBJ databases">
        <title>Depth-based differentiation of microbial function through sediment-hosted aquifers and enrichment of novel symbionts in the deep terrestrial subsurface.</title>
        <authorList>
            <person name="Probst A.J."/>
            <person name="Ladd B."/>
            <person name="Jarett J.K."/>
            <person name="Geller-Mcgrath D.E."/>
            <person name="Sieber C.M."/>
            <person name="Emerson J.B."/>
            <person name="Anantharaman K."/>
            <person name="Thomas B.C."/>
            <person name="Malmstrom R."/>
            <person name="Stieglmeier M."/>
            <person name="Klingl A."/>
            <person name="Woyke T."/>
            <person name="Ryan C.M."/>
            <person name="Banfield J.F."/>
        </authorList>
    </citation>
    <scope>NUCLEOTIDE SEQUENCE [LARGE SCALE GENOMIC DNA]</scope>
    <source>
        <strain evidence="2">CG11_big_fil_rev_8_21_14_0_20_36_8</strain>
    </source>
</reference>
<dbReference type="EMBL" id="PCVM01000017">
    <property type="protein sequence ID" value="PIQ73737.1"/>
    <property type="molecule type" value="Genomic_DNA"/>
</dbReference>